<gene>
    <name evidence="1" type="ORF">K0O64_17365</name>
</gene>
<evidence type="ECO:0000313" key="1">
    <source>
        <dbReference type="EMBL" id="QYL14934.1"/>
    </source>
</evidence>
<sequence length="59" mass="6499">MEQVVAEMGSVWPGYSVLTPAGLKKVVRVGRTPHEFIYEFEDGTHFITASGMTITITRG</sequence>
<proteinExistence type="predicted"/>
<dbReference type="EMBL" id="CP080333">
    <property type="protein sequence ID" value="QYL14934.1"/>
    <property type="molecule type" value="Genomic_DNA"/>
</dbReference>
<accession>A0ABX8VAX7</accession>
<dbReference type="Proteomes" id="UP000825367">
    <property type="component" value="Chromosome"/>
</dbReference>
<reference evidence="1 2" key="1">
    <citation type="submission" date="2021-07" db="EMBL/GenBank/DDBJ databases">
        <title>Whole genome sequencing of non-tuberculosis mycobacteria type-strains.</title>
        <authorList>
            <person name="Igarashi Y."/>
            <person name="Osugi A."/>
            <person name="Mitarai S."/>
        </authorList>
    </citation>
    <scope>NUCLEOTIDE SEQUENCE [LARGE SCALE GENOMIC DNA]</scope>
    <source>
        <strain evidence="1 2">JCM 16370</strain>
    </source>
</reference>
<organism evidence="1 2">
    <name type="scientific">Mycolicibacterium pallens</name>
    <dbReference type="NCBI Taxonomy" id="370524"/>
    <lineage>
        <taxon>Bacteria</taxon>
        <taxon>Bacillati</taxon>
        <taxon>Actinomycetota</taxon>
        <taxon>Actinomycetes</taxon>
        <taxon>Mycobacteriales</taxon>
        <taxon>Mycobacteriaceae</taxon>
        <taxon>Mycolicibacterium</taxon>
    </lineage>
</organism>
<evidence type="ECO:0000313" key="2">
    <source>
        <dbReference type="Proteomes" id="UP000825367"/>
    </source>
</evidence>
<dbReference type="RefSeq" id="WP_096311651.1">
    <property type="nucleotide sequence ID" value="NZ_BAAAVX010000074.1"/>
</dbReference>
<keyword evidence="2" id="KW-1185">Reference proteome</keyword>
<name>A0ABX8VAX7_9MYCO</name>
<protein>
    <submittedName>
        <fullName evidence="1">Uncharacterized protein</fullName>
    </submittedName>
</protein>